<feature type="compositionally biased region" description="Low complexity" evidence="1">
    <location>
        <begin position="955"/>
        <end position="984"/>
    </location>
</feature>
<feature type="compositionally biased region" description="Low complexity" evidence="1">
    <location>
        <begin position="879"/>
        <end position="903"/>
    </location>
</feature>
<comment type="caution">
    <text evidence="4">The sequence shown here is derived from an EMBL/GenBank/DDBJ whole genome shotgun (WGS) entry which is preliminary data.</text>
</comment>
<dbReference type="InterPro" id="IPR036859">
    <property type="entry name" value="CAP-Gly_dom_sf"/>
</dbReference>
<feature type="compositionally biased region" description="Low complexity" evidence="1">
    <location>
        <begin position="827"/>
        <end position="840"/>
    </location>
</feature>
<feature type="compositionally biased region" description="Pro residues" evidence="1">
    <location>
        <begin position="750"/>
        <end position="761"/>
    </location>
</feature>
<keyword evidence="5" id="KW-1185">Reference proteome</keyword>
<feature type="compositionally biased region" description="Low complexity" evidence="1">
    <location>
        <begin position="1050"/>
        <end position="1059"/>
    </location>
</feature>
<dbReference type="SUPFAM" id="SSF74924">
    <property type="entry name" value="Cap-Gly domain"/>
    <property type="match status" value="1"/>
</dbReference>
<reference evidence="4" key="1">
    <citation type="submission" date="2023-03" db="EMBL/GenBank/DDBJ databases">
        <title>Massive genome expansion in bonnet fungi (Mycena s.s.) driven by repeated elements and novel gene families across ecological guilds.</title>
        <authorList>
            <consortium name="Lawrence Berkeley National Laboratory"/>
            <person name="Harder C.B."/>
            <person name="Miyauchi S."/>
            <person name="Viragh M."/>
            <person name="Kuo A."/>
            <person name="Thoen E."/>
            <person name="Andreopoulos B."/>
            <person name="Lu D."/>
            <person name="Skrede I."/>
            <person name="Drula E."/>
            <person name="Henrissat B."/>
            <person name="Morin E."/>
            <person name="Kohler A."/>
            <person name="Barry K."/>
            <person name="LaButti K."/>
            <person name="Morin E."/>
            <person name="Salamov A."/>
            <person name="Lipzen A."/>
            <person name="Mereny Z."/>
            <person name="Hegedus B."/>
            <person name="Baldrian P."/>
            <person name="Stursova M."/>
            <person name="Weitz H."/>
            <person name="Taylor A."/>
            <person name="Grigoriev I.V."/>
            <person name="Nagy L.G."/>
            <person name="Martin F."/>
            <person name="Kauserud H."/>
        </authorList>
    </citation>
    <scope>NUCLEOTIDE SEQUENCE</scope>
    <source>
        <strain evidence="4">CBHHK182m</strain>
    </source>
</reference>
<dbReference type="PANTHER" id="PTHR48125:SF12">
    <property type="entry name" value="AT HOOK TRANSCRIPTION FACTOR FAMILY-RELATED"/>
    <property type="match status" value="1"/>
</dbReference>
<accession>A0AAD7IUU3</accession>
<name>A0AAD7IUU3_9AGAR</name>
<dbReference type="InterPro" id="IPR000938">
    <property type="entry name" value="CAP-Gly_domain"/>
</dbReference>
<feature type="compositionally biased region" description="Low complexity" evidence="1">
    <location>
        <begin position="1230"/>
        <end position="1243"/>
    </location>
</feature>
<dbReference type="Pfam" id="PF00651">
    <property type="entry name" value="BTB"/>
    <property type="match status" value="1"/>
</dbReference>
<feature type="compositionally biased region" description="Low complexity" evidence="1">
    <location>
        <begin position="792"/>
        <end position="813"/>
    </location>
</feature>
<dbReference type="Gene3D" id="2.30.30.190">
    <property type="entry name" value="CAP Gly-rich-like domain"/>
    <property type="match status" value="1"/>
</dbReference>
<dbReference type="CDD" id="cd18186">
    <property type="entry name" value="BTB_POZ_ZBTB_KLHL-like"/>
    <property type="match status" value="1"/>
</dbReference>
<feature type="compositionally biased region" description="Low complexity" evidence="1">
    <location>
        <begin position="851"/>
        <end position="872"/>
    </location>
</feature>
<dbReference type="InterPro" id="IPR011333">
    <property type="entry name" value="SKP1/BTB/POZ_sf"/>
</dbReference>
<evidence type="ECO:0000259" key="3">
    <source>
        <dbReference type="PROSITE" id="PS50245"/>
    </source>
</evidence>
<gene>
    <name evidence="4" type="ORF">B0H16DRAFT_1374349</name>
</gene>
<feature type="region of interest" description="Disordered" evidence="1">
    <location>
        <begin position="665"/>
        <end position="1126"/>
    </location>
</feature>
<feature type="region of interest" description="Disordered" evidence="1">
    <location>
        <begin position="1223"/>
        <end position="1282"/>
    </location>
</feature>
<evidence type="ECO:0000313" key="4">
    <source>
        <dbReference type="EMBL" id="KAJ7749895.1"/>
    </source>
</evidence>
<evidence type="ECO:0000259" key="2">
    <source>
        <dbReference type="PROSITE" id="PS50097"/>
    </source>
</evidence>
<dbReference type="Pfam" id="PF01302">
    <property type="entry name" value="CAP_GLY"/>
    <property type="match status" value="1"/>
</dbReference>
<organism evidence="4 5">
    <name type="scientific">Mycena metata</name>
    <dbReference type="NCBI Taxonomy" id="1033252"/>
    <lineage>
        <taxon>Eukaryota</taxon>
        <taxon>Fungi</taxon>
        <taxon>Dikarya</taxon>
        <taxon>Basidiomycota</taxon>
        <taxon>Agaricomycotina</taxon>
        <taxon>Agaricomycetes</taxon>
        <taxon>Agaricomycetidae</taxon>
        <taxon>Agaricales</taxon>
        <taxon>Marasmiineae</taxon>
        <taxon>Mycenaceae</taxon>
        <taxon>Mycena</taxon>
    </lineage>
</organism>
<feature type="region of interest" description="Disordered" evidence="1">
    <location>
        <begin position="85"/>
        <end position="119"/>
    </location>
</feature>
<evidence type="ECO:0008006" key="6">
    <source>
        <dbReference type="Google" id="ProtNLM"/>
    </source>
</evidence>
<evidence type="ECO:0000313" key="5">
    <source>
        <dbReference type="Proteomes" id="UP001215598"/>
    </source>
</evidence>
<feature type="compositionally biased region" description="Basic and acidic residues" evidence="1">
    <location>
        <begin position="1038"/>
        <end position="1049"/>
    </location>
</feature>
<feature type="compositionally biased region" description="Gly residues" evidence="1">
    <location>
        <begin position="925"/>
        <end position="935"/>
    </location>
</feature>
<feature type="compositionally biased region" description="Low complexity" evidence="1">
    <location>
        <begin position="1075"/>
        <end position="1108"/>
    </location>
</feature>
<dbReference type="PROSITE" id="PS50097">
    <property type="entry name" value="BTB"/>
    <property type="match status" value="1"/>
</dbReference>
<feature type="compositionally biased region" description="Low complexity" evidence="1">
    <location>
        <begin position="762"/>
        <end position="785"/>
    </location>
</feature>
<proteinExistence type="predicted"/>
<feature type="domain" description="BTB" evidence="2">
    <location>
        <begin position="185"/>
        <end position="284"/>
    </location>
</feature>
<dbReference type="InterPro" id="IPR000210">
    <property type="entry name" value="BTB/POZ_dom"/>
</dbReference>
<evidence type="ECO:0000256" key="1">
    <source>
        <dbReference type="SAM" id="MobiDB-lite"/>
    </source>
</evidence>
<protein>
    <recommendedName>
        <fullName evidence="6">BTB domain-containing protein</fullName>
    </recommendedName>
</protein>
<feature type="domain" description="CAP-Gly" evidence="3">
    <location>
        <begin position="1155"/>
        <end position="1209"/>
    </location>
</feature>
<dbReference type="Proteomes" id="UP001215598">
    <property type="component" value="Unassembled WGS sequence"/>
</dbReference>
<feature type="compositionally biased region" description="Low complexity" evidence="1">
    <location>
        <begin position="96"/>
        <end position="113"/>
    </location>
</feature>
<dbReference type="PANTHER" id="PTHR48125">
    <property type="entry name" value="LP07818P1"/>
    <property type="match status" value="1"/>
</dbReference>
<dbReference type="PROSITE" id="PS50245">
    <property type="entry name" value="CAP_GLY_2"/>
    <property type="match status" value="1"/>
</dbReference>
<dbReference type="EMBL" id="JARKIB010000067">
    <property type="protein sequence ID" value="KAJ7749895.1"/>
    <property type="molecule type" value="Genomic_DNA"/>
</dbReference>
<dbReference type="SUPFAM" id="SSF54695">
    <property type="entry name" value="POZ domain"/>
    <property type="match status" value="1"/>
</dbReference>
<feature type="compositionally biased region" description="Acidic residues" evidence="1">
    <location>
        <begin position="678"/>
        <end position="701"/>
    </location>
</feature>
<feature type="compositionally biased region" description="Low complexity" evidence="1">
    <location>
        <begin position="1007"/>
        <end position="1018"/>
    </location>
</feature>
<sequence>MDGTHALSLQEATRNSTNEWQRDLAALFTHAKDRFPDVVWELSSDDTGVEEVYGHKAIVYARAPPSFQSRYFSFRPQEQRHSPLAASALSLDIPRTRSPSPSPFRTSSPAPSTNVGGLTRLPTSINPALFSNELEYLYTGQGFGEAFEFLFDEQGEESATEDAEELRIDKLRKDLVFMWRSRLYSDVRIALAINGPLPAGDDDDAHDRQMPVFSSHRFILASRSPYFHTALVSWPAPQKPLSLSSSLNGNANPLTLSLPSPPFTPASLHFTLGFLYTGTLIFSHRTYDLSTALALLLSATYLSLPTLHAEVQARIVSEMAHGLFHAALPFAAYDALTKGAWRAGGCTCRKCAARVPRILEFALRPDVQDAVLERGSRRALVGLFGVGWCTPEFAALPAKLHASALKGLLKRTTPANALPILWAAEAARARLAPLVDAWADIVRPLIDAGRTQVDAVMGNQTAEVLSSTEQGEWGAIMRTDGVRFEDGERVEWAMRSIVRGVNEGNAGRVYQALVNVLLLPHPDPTEEGTFPAQPLLSQTSHVRVQVEQARMDTLTWLKRGGRGRADRVAREGGFDGVEGWAVREVGDHLEIPVDDLLSAIPPSGSTAHARLPTSHTAPTRKSTALLSAAAGGRPLDADAHSLSIHTQQSSMRVSVLSRAIATPRNARSVRGVKVGAGVEEENEEEHAAEEAEGEKDADAEDGERPDSKLTPEMGGAFLGAGLTLKGKERANGSDGGSAPPSPTIAMMKKPPVPTRAPPAAPSSPANNTSTASSTASASPSGATTPKYARSTVSLSVSPAPAARPRSVASSVRSGTTASVHAAQRPGSAASTRTTSTVRTTRGLRPPPLGTSSPSTAGRRASGASTSASASVSEFRTAMSGTAASRSRSRQSSVSSVVSQRTSGVGAGARSRKTSGASDVSVRTTGAGGASGGVGAGARPPVPALDPSVRKRATPSVHSVGGRSVHSVRSVAGSTSTMDTAASAARKAMLAVKKPETKVITLKHRARGTAGAAGAGAASAKEKEKEKETIEEGEAETPTEEKDRDHRKTDSTASTASASTLRVKRKGSGDTVSTVTTRAGPAAPSTSSTAASTSRTAAKPKTAASGAPKRPAPQAPAPGTLKDLAGTPRGATLEIGIPCIISSKRKRFKAFARYIGEVEGEAGPWVGVEVPAAAADGMGFSSSGKDKGARQWHDGSWGGVRYFEIGPGAGSDWEYGDEGRDRAARRRRLEGSGTSGASSFAFGGTQKGVKREGESMLGGGGRGAKRIRSASPAVSDADGAGESRGLFVRPSAVLYVVDAVGADL</sequence>
<dbReference type="Gene3D" id="3.30.710.10">
    <property type="entry name" value="Potassium Channel Kv1.1, Chain A"/>
    <property type="match status" value="1"/>
</dbReference>
<feature type="compositionally biased region" description="Basic and acidic residues" evidence="1">
    <location>
        <begin position="1019"/>
        <end position="1029"/>
    </location>
</feature>